<dbReference type="InterPro" id="IPR002491">
    <property type="entry name" value="ABC_transptr_periplasmic_BD"/>
</dbReference>
<dbReference type="AlphaFoldDB" id="A0A0R1GZU3"/>
<feature type="chain" id="PRO_5038331528" description="Fe/B12 periplasmic-binding domain-containing protein" evidence="2">
    <location>
        <begin position="23"/>
        <end position="377"/>
    </location>
</feature>
<dbReference type="RefSeq" id="WP_057904111.1">
    <property type="nucleotide sequence ID" value="NZ_AZDA01000034.1"/>
</dbReference>
<sequence length="377" mass="42005">MRKLKHILLTVLAIFALSVPLAGVVGHAGNVQAATKSSQTITIKDEAGDTVKVPKHIKRIAVASLYPLPSVLAVFFNSADKIVGMPDISMTAAKNGLLSDLYPSILKAKTSFVKGTTINTEELKKLHPDVVFYNAETVQQKKQLQNAGFTAVGVSTSKWHYDSIVTLNHWISLLSKMFPQNKTRATTVKNYSNQVYNRVQKRVKNISPAKQQKLFFLFQYSDSAITTAGKNAFGQYWAKAIGAKNVSQSMTAPNDATVNMEQIYKWNPDKILITNFNAAQPSDLYNNKIGNYDWSKLSAVKNKEVTKMPLGMYRSYTPGVDTPITLLWLAKTVYPKQFKDVNITKETKQYYKKVFDVKLTTKQAQKIFKPSSAAAAF</sequence>
<dbReference type="InterPro" id="IPR050902">
    <property type="entry name" value="ABC_Transporter_SBP"/>
</dbReference>
<feature type="domain" description="Fe/B12 periplasmic-binding" evidence="3">
    <location>
        <begin position="59"/>
        <end position="337"/>
    </location>
</feature>
<dbReference type="PATRIC" id="fig|1423726.3.peg.2334"/>
<dbReference type="Gene3D" id="3.40.50.1980">
    <property type="entry name" value="Nitrogenase molybdenum iron protein domain"/>
    <property type="match status" value="2"/>
</dbReference>
<proteinExistence type="inferred from homology"/>
<dbReference type="EMBL" id="AZDA01000034">
    <property type="protein sequence ID" value="KRK39846.1"/>
    <property type="molecule type" value="Genomic_DNA"/>
</dbReference>
<dbReference type="OrthoDB" id="2274671at2"/>
<evidence type="ECO:0000313" key="4">
    <source>
        <dbReference type="EMBL" id="KRK39846.1"/>
    </source>
</evidence>
<dbReference type="PANTHER" id="PTHR30535:SF34">
    <property type="entry name" value="MOLYBDATE-BINDING PROTEIN MOLA"/>
    <property type="match status" value="1"/>
</dbReference>
<dbReference type="PANTHER" id="PTHR30535">
    <property type="entry name" value="VITAMIN B12-BINDING PROTEIN"/>
    <property type="match status" value="1"/>
</dbReference>
<evidence type="ECO:0000259" key="3">
    <source>
        <dbReference type="PROSITE" id="PS50983"/>
    </source>
</evidence>
<dbReference type="Pfam" id="PF01497">
    <property type="entry name" value="Peripla_BP_2"/>
    <property type="match status" value="1"/>
</dbReference>
<dbReference type="STRING" id="1423726.FC07_GL002248"/>
<dbReference type="SUPFAM" id="SSF53807">
    <property type="entry name" value="Helical backbone' metal receptor"/>
    <property type="match status" value="1"/>
</dbReference>
<accession>A0A0R1GZU3</accession>
<keyword evidence="2" id="KW-0732">Signal</keyword>
<keyword evidence="5" id="KW-1185">Reference proteome</keyword>
<organism evidence="4 5">
    <name type="scientific">Loigolactobacillus bifermentans DSM 20003</name>
    <dbReference type="NCBI Taxonomy" id="1423726"/>
    <lineage>
        <taxon>Bacteria</taxon>
        <taxon>Bacillati</taxon>
        <taxon>Bacillota</taxon>
        <taxon>Bacilli</taxon>
        <taxon>Lactobacillales</taxon>
        <taxon>Lactobacillaceae</taxon>
        <taxon>Loigolactobacillus</taxon>
    </lineage>
</organism>
<comment type="similarity">
    <text evidence="1">Belongs to the bacterial solute-binding protein 8 family.</text>
</comment>
<evidence type="ECO:0000256" key="1">
    <source>
        <dbReference type="ARBA" id="ARBA00008814"/>
    </source>
</evidence>
<gene>
    <name evidence="4" type="ORF">FC07_GL002248</name>
</gene>
<reference evidence="4 5" key="1">
    <citation type="journal article" date="2015" name="Genome Announc.">
        <title>Expanding the biotechnology potential of lactobacilli through comparative genomics of 213 strains and associated genera.</title>
        <authorList>
            <person name="Sun Z."/>
            <person name="Harris H.M."/>
            <person name="McCann A."/>
            <person name="Guo C."/>
            <person name="Argimon S."/>
            <person name="Zhang W."/>
            <person name="Yang X."/>
            <person name="Jeffery I.B."/>
            <person name="Cooney J.C."/>
            <person name="Kagawa T.F."/>
            <person name="Liu W."/>
            <person name="Song Y."/>
            <person name="Salvetti E."/>
            <person name="Wrobel A."/>
            <person name="Rasinkangas P."/>
            <person name="Parkhill J."/>
            <person name="Rea M.C."/>
            <person name="O'Sullivan O."/>
            <person name="Ritari J."/>
            <person name="Douillard F.P."/>
            <person name="Paul Ross R."/>
            <person name="Yang R."/>
            <person name="Briner A.E."/>
            <person name="Felis G.E."/>
            <person name="de Vos W.M."/>
            <person name="Barrangou R."/>
            <person name="Klaenhammer T.R."/>
            <person name="Caufield P.W."/>
            <person name="Cui Y."/>
            <person name="Zhang H."/>
            <person name="O'Toole P.W."/>
        </authorList>
    </citation>
    <scope>NUCLEOTIDE SEQUENCE [LARGE SCALE GENOMIC DNA]</scope>
    <source>
        <strain evidence="4 5">DSM 20003</strain>
    </source>
</reference>
<evidence type="ECO:0000313" key="5">
    <source>
        <dbReference type="Proteomes" id="UP000051461"/>
    </source>
</evidence>
<feature type="signal peptide" evidence="2">
    <location>
        <begin position="1"/>
        <end position="22"/>
    </location>
</feature>
<dbReference type="PROSITE" id="PS50983">
    <property type="entry name" value="FE_B12_PBP"/>
    <property type="match status" value="1"/>
</dbReference>
<protein>
    <recommendedName>
        <fullName evidence="3">Fe/B12 periplasmic-binding domain-containing protein</fullName>
    </recommendedName>
</protein>
<dbReference type="Gene3D" id="1.20.58.2180">
    <property type="match status" value="1"/>
</dbReference>
<evidence type="ECO:0000256" key="2">
    <source>
        <dbReference type="SAM" id="SignalP"/>
    </source>
</evidence>
<comment type="caution">
    <text evidence="4">The sequence shown here is derived from an EMBL/GenBank/DDBJ whole genome shotgun (WGS) entry which is preliminary data.</text>
</comment>
<name>A0A0R1GZU3_9LACO</name>
<dbReference type="Proteomes" id="UP000051461">
    <property type="component" value="Unassembled WGS sequence"/>
</dbReference>